<dbReference type="GO" id="GO:0090313">
    <property type="term" value="P:regulation of protein targeting to membrane"/>
    <property type="evidence" value="ECO:0007669"/>
    <property type="project" value="TreeGrafter"/>
</dbReference>
<gene>
    <name evidence="4" type="ORF">ATO7_15777</name>
</gene>
<dbReference type="PANTHER" id="PTHR30441:SF4">
    <property type="entry name" value="PROTEIN ASMA"/>
    <property type="match status" value="1"/>
</dbReference>
<dbReference type="PANTHER" id="PTHR30441">
    <property type="entry name" value="DUF748 DOMAIN-CONTAINING PROTEIN"/>
    <property type="match status" value="1"/>
</dbReference>
<evidence type="ECO:0000256" key="1">
    <source>
        <dbReference type="SAM" id="Coils"/>
    </source>
</evidence>
<dbReference type="GO" id="GO:0005886">
    <property type="term" value="C:plasma membrane"/>
    <property type="evidence" value="ECO:0007669"/>
    <property type="project" value="TreeGrafter"/>
</dbReference>
<keyword evidence="1" id="KW-0175">Coiled coil</keyword>
<name>A0A1Y1SAA2_9GAMM</name>
<evidence type="ECO:0000313" key="5">
    <source>
        <dbReference type="Proteomes" id="UP000192342"/>
    </source>
</evidence>
<sequence length="793" mass="84830">MSPFLKKLLFVLLALVVLLGGALAVVAFTFDPNDYKDDIQAQVKKHTGRDLTLSGPLELSVFPWLGVEANALALSNAAGFDDPEFARIEHLEARLRLLPLLKGQVELGKIALHGLVLNLQRKADGSSNWDDLAGADEAEPTEPDDPVEVRGEVDVQDLSIAGLELFDARLQWRDGDQVTVVEGLNLETGPIRLGEPSTLALSVMLTLADKTQLELKAQTDWQFELDGPFARVDQFSATASARGDAVPGGEQQIALALSAAYNGKTQTAAVSDGELRFVDQLVTFSAQLDELSSAQKAKFDLKGSNVDVRRMAKALDVALPEESGHWPNLNFALQADASLGNDRVEATTLDIGFGELKLTAKAALASIANQTGSGSISLKPLDLHAYLAALGYPVGAPKSAGPTRLDMTYAIAPDRISIEKISGQLAGEALSGKASVAQFDKPQLRANLDLAGLTVSDWVGGEDASEKDSGASSSSAGDLNSMEVPMDWARDLNLTARVQISRLNAYGVKFRDVRWTADARPGTPVKQQLVANAYGGQLALNNSIDASKPKPVLGVDLSAKAIGLGDFLQDGWGSRWITGTTELGLNLQSQGATVGAMRSSASGEANYKLKDGEVQGISLVDLVRKASALAGGSKAQAAQSGEATGFSELVGRFLIQSGKLKVQDLGGNNPWFKFGGDGFIDVLAGQFDLKLAPTLLENPTTRNDKTLSKLIGLAIPVEISGPLTKPQFKVNLEDVLKEKARAELRDKVDEKKDELKDKLNDKLTDFFRKQQQPKSEPQQQPKTTPQPAQQQQQ</sequence>
<keyword evidence="5" id="KW-1185">Reference proteome</keyword>
<feature type="coiled-coil region" evidence="1">
    <location>
        <begin position="737"/>
        <end position="765"/>
    </location>
</feature>
<evidence type="ECO:0000259" key="3">
    <source>
        <dbReference type="Pfam" id="PF05170"/>
    </source>
</evidence>
<accession>A0A1Y1SAA2</accession>
<reference evidence="4 5" key="1">
    <citation type="submission" date="2013-04" db="EMBL/GenBank/DDBJ databases">
        <title>Oceanococcus atlanticus 22II-S10r2 Genome Sequencing.</title>
        <authorList>
            <person name="Lai Q."/>
            <person name="Li G."/>
            <person name="Shao Z."/>
        </authorList>
    </citation>
    <scope>NUCLEOTIDE SEQUENCE [LARGE SCALE GENOMIC DNA]</scope>
    <source>
        <strain evidence="4 5">22II-S10r2</strain>
    </source>
</reference>
<evidence type="ECO:0000313" key="4">
    <source>
        <dbReference type="EMBL" id="ORE85257.1"/>
    </source>
</evidence>
<organism evidence="4 5">
    <name type="scientific">Oceanococcus atlanticus</name>
    <dbReference type="NCBI Taxonomy" id="1317117"/>
    <lineage>
        <taxon>Bacteria</taxon>
        <taxon>Pseudomonadati</taxon>
        <taxon>Pseudomonadota</taxon>
        <taxon>Gammaproteobacteria</taxon>
        <taxon>Chromatiales</taxon>
        <taxon>Oceanococcaceae</taxon>
        <taxon>Oceanococcus</taxon>
    </lineage>
</organism>
<proteinExistence type="predicted"/>
<protein>
    <submittedName>
        <fullName evidence="4">A/G-specific adenine glycosylase</fullName>
    </submittedName>
</protein>
<dbReference type="Proteomes" id="UP000192342">
    <property type="component" value="Unassembled WGS sequence"/>
</dbReference>
<feature type="compositionally biased region" description="Acidic residues" evidence="2">
    <location>
        <begin position="133"/>
        <end position="146"/>
    </location>
</feature>
<dbReference type="EMBL" id="AQQV01000005">
    <property type="protein sequence ID" value="ORE85257.1"/>
    <property type="molecule type" value="Genomic_DNA"/>
</dbReference>
<feature type="region of interest" description="Disordered" evidence="2">
    <location>
        <begin position="128"/>
        <end position="147"/>
    </location>
</feature>
<evidence type="ECO:0000256" key="2">
    <source>
        <dbReference type="SAM" id="MobiDB-lite"/>
    </source>
</evidence>
<feature type="region of interest" description="Disordered" evidence="2">
    <location>
        <begin position="461"/>
        <end position="480"/>
    </location>
</feature>
<dbReference type="Pfam" id="PF05170">
    <property type="entry name" value="AsmA"/>
    <property type="match status" value="1"/>
</dbReference>
<dbReference type="InterPro" id="IPR052894">
    <property type="entry name" value="AsmA-related"/>
</dbReference>
<comment type="caution">
    <text evidence="4">The sequence shown here is derived from an EMBL/GenBank/DDBJ whole genome shotgun (WGS) entry which is preliminary data.</text>
</comment>
<feature type="domain" description="AsmA" evidence="3">
    <location>
        <begin position="1"/>
        <end position="664"/>
    </location>
</feature>
<dbReference type="InterPro" id="IPR007844">
    <property type="entry name" value="AsmA"/>
</dbReference>
<dbReference type="AlphaFoldDB" id="A0A1Y1SAA2"/>
<dbReference type="STRING" id="1317117.ATO7_15777"/>
<feature type="compositionally biased region" description="Low complexity" evidence="2">
    <location>
        <begin position="769"/>
        <end position="793"/>
    </location>
</feature>
<feature type="region of interest" description="Disordered" evidence="2">
    <location>
        <begin position="765"/>
        <end position="793"/>
    </location>
</feature>